<evidence type="ECO:0000256" key="7">
    <source>
        <dbReference type="ARBA" id="ARBA00022803"/>
    </source>
</evidence>
<keyword evidence="7 8" id="KW-0802">TPR repeat</keyword>
<dbReference type="PANTHER" id="PTHR44998">
    <property type="match status" value="1"/>
</dbReference>
<keyword evidence="11" id="KW-1185">Reference proteome</keyword>
<dbReference type="Gene3D" id="3.40.50.2000">
    <property type="entry name" value="Glycogen Phosphorylase B"/>
    <property type="match status" value="1"/>
</dbReference>
<dbReference type="STRING" id="1081109.A0A166PVJ2"/>
<dbReference type="FunFam" id="1.25.40.10:FF:000552">
    <property type="entry name" value="UDP-N-acetylglucosaminyltransferase (AFU_orthologue AFUA_1G03380)"/>
    <property type="match status" value="1"/>
</dbReference>
<evidence type="ECO:0000256" key="1">
    <source>
        <dbReference type="ARBA" id="ARBA00004922"/>
    </source>
</evidence>
<dbReference type="Pfam" id="PF13844">
    <property type="entry name" value="Glyco_transf_41"/>
    <property type="match status" value="2"/>
</dbReference>
<dbReference type="OrthoDB" id="421121at2759"/>
<feature type="repeat" description="TPR" evidence="8">
    <location>
        <begin position="843"/>
        <end position="876"/>
    </location>
</feature>
<evidence type="ECO:0000313" key="10">
    <source>
        <dbReference type="EMBL" id="KZZ99350.1"/>
    </source>
</evidence>
<evidence type="ECO:0000256" key="6">
    <source>
        <dbReference type="ARBA" id="ARBA00022737"/>
    </source>
</evidence>
<dbReference type="InterPro" id="IPR011990">
    <property type="entry name" value="TPR-like_helical_dom_sf"/>
</dbReference>
<evidence type="ECO:0000256" key="5">
    <source>
        <dbReference type="ARBA" id="ARBA00022679"/>
    </source>
</evidence>
<dbReference type="InterPro" id="IPR019734">
    <property type="entry name" value="TPR_rpt"/>
</dbReference>
<comment type="pathway">
    <text evidence="1">Protein modification; protein glycosylation.</text>
</comment>
<dbReference type="SUPFAM" id="SSF48452">
    <property type="entry name" value="TPR-like"/>
    <property type="match status" value="1"/>
</dbReference>
<evidence type="ECO:0000259" key="9">
    <source>
        <dbReference type="Pfam" id="PF13844"/>
    </source>
</evidence>
<dbReference type="Gene3D" id="3.40.50.11380">
    <property type="match status" value="1"/>
</dbReference>
<reference evidence="10 11" key="1">
    <citation type="journal article" date="2016" name="Genome Biol. Evol.">
        <title>Divergent and convergent evolution of fungal pathogenicity.</title>
        <authorList>
            <person name="Shang Y."/>
            <person name="Xiao G."/>
            <person name="Zheng P."/>
            <person name="Cen K."/>
            <person name="Zhan S."/>
            <person name="Wang C."/>
        </authorList>
    </citation>
    <scope>NUCLEOTIDE SEQUENCE [LARGE SCALE GENOMIC DNA]</scope>
    <source>
        <strain evidence="10 11">RCEF 2490</strain>
    </source>
</reference>
<dbReference type="PROSITE" id="PS50005">
    <property type="entry name" value="TPR"/>
    <property type="match status" value="4"/>
</dbReference>
<dbReference type="PANTHER" id="PTHR44998:SF1">
    <property type="entry name" value="UDP-N-ACETYLGLUCOSAMINE--PEPTIDE N-ACETYLGLUCOSAMINYLTRANSFERASE 110 KDA SUBUNIT"/>
    <property type="match status" value="1"/>
</dbReference>
<dbReference type="Pfam" id="PF13181">
    <property type="entry name" value="TPR_8"/>
    <property type="match status" value="1"/>
</dbReference>
<proteinExistence type="inferred from homology"/>
<dbReference type="EMBL" id="AZGY01000003">
    <property type="protein sequence ID" value="KZZ99350.1"/>
    <property type="molecule type" value="Genomic_DNA"/>
</dbReference>
<dbReference type="Pfam" id="PF13432">
    <property type="entry name" value="TPR_16"/>
    <property type="match status" value="1"/>
</dbReference>
<feature type="domain" description="O-GlcNAc transferase C-terminal" evidence="9">
    <location>
        <begin position="1334"/>
        <end position="1523"/>
    </location>
</feature>
<sequence>MYPASQMHPKAAQIPRSFGVRSIPLDQDIDALDDTGAQKIAPSYWRSLPIRTTLARQETAPSTAAGASLSPEHILRRKTPGGVVDAGYDGSPIQAYPASPPQKHIILPVSSNTWAPIQHSSFANPIQHLGTQNLRLNHREHIPVQRNLSTSTWAENDALSPSVDTLSVQDGFPIQAVAVQHSDLYQPILRAHEHNVRAFCPPPTSTNGPLTFSHFERHKDSFAQDRRQESKLPQLARHHLRVDQPPAISCARNDAYFQYFPACIETRASSLAVSQSVQELRWSTQPDQNIEVMHGALGNSLQGEPSFRERALLHSHQVYISLLSIFQAGGKTHPTKRDSTNFGTLKLPAYPKPPRLSCITKSIVPHTIASSTMSHGDPAGDLPPQARQLMLDNEVISHDPSTLHHTEVPSMGQYPSYRTSIPTEQDQVSCIGSSTAAAKPAALSNAWNALDVLRNLCQQSEWEWIDGMLVGGCLFYALERYDDALKWFSRVVVVDPSHVEAITHLGAAMFCLGRQDEAEQKWLRAVKLQPAFLDATEHLVGHMYKNRSEDAVEVISCFQKALRSTTDGSTTNIYKGRATQSAPRAPPLNFNCRSSDPVPRENNHDVDEDGFLSSGYGIPGRDNGRLLALIHAKGTMLYGQRDFERASQAFQEAVLISAGWQNRGIQDLLRHLQTSLMPHCLSRATDGHRMPLIQPLMLPPERARHTASQVFGNRGELPGLFHLRSGAAKRAAVQTTSNSLLSLARILQDDMARGKADLNLFSGLSQVGDILALYYLSLSLQESPSTANNVGILLAGIQQAGATPAGPSSGKGQIGVPDIIPGSGLALALAYYNYGLRLDPNHVHLHTNLGSLLKDMGQLDLAIQMYERAVSCDDTFDIALTNLANAVKDRGRINDAILYYRRAVNVNPGFAEAVCGLSTALNSVCNWHGRGGVVLELGRYDRWHVDDNGRLIDVKTRGHGSGLTGRVADIVTQQLQDAAHWGVGVLQDAFIAELTNQAQRLCHNPSFDLAEALRRWAGQPWEGSRLVRLIERIIKVVQRNWYKEIYWNGRVINASYARPKLPRNLVVPTAPTVLPFHTFTCPLTASQIRGIAQRNALRISCSTLRSSWMSAAIYPPPPPPNPHLNVGYLSSDFNNHPLAHLMQSAFGLHNPSRVRAICYATTLSDGSVHRQQIEREAPVFRDVHKWSSDQLIDQINKDHIHILVNLNGYTRGARNEIFAARPAPIQMSFMGFAGTLGAEWCDYILADETAVPASTLRPWRDNTTIEGVFIDNNETDDGEWMYSENVIFCQDTFFCCDHAQSCASGEKGITWDETERRRWQMRKELFPTIGNEVIDPTTFRSWLRILARAPRAVLWLLRFPDPGESNLRATALAWAGPEVASRIIFTDVAPKSQHISRASVCDLFLDTPECNAHTTAADVLWSSTPLLTLPRYPYKMCSRMAASILRGALPRTIEGEQVAARLITDSEAEYERTAIELANELTYTCTGNEQCRAVGFLADMRRLLWNSRWHCGLFDTRRWVENLEAAYDEAWQRWIYGQGGDIFL</sequence>
<comment type="caution">
    <text evidence="10">The sequence shown here is derived from an EMBL/GenBank/DDBJ whole genome shotgun (WGS) entry which is preliminary data.</text>
</comment>
<dbReference type="GO" id="GO:0097363">
    <property type="term" value="F:protein O-acetylglucosaminyltransferase activity"/>
    <property type="evidence" value="ECO:0007669"/>
    <property type="project" value="UniProtKB-EC"/>
</dbReference>
<evidence type="ECO:0000256" key="3">
    <source>
        <dbReference type="ARBA" id="ARBA00011970"/>
    </source>
</evidence>
<protein>
    <recommendedName>
        <fullName evidence="3">protein O-GlcNAc transferase</fullName>
        <ecNumber evidence="3">2.4.1.255</ecNumber>
    </recommendedName>
</protein>
<dbReference type="EC" id="2.4.1.255" evidence="3"/>
<keyword evidence="5 10" id="KW-0808">Transferase</keyword>
<dbReference type="SMART" id="SM00028">
    <property type="entry name" value="TPR"/>
    <property type="match status" value="5"/>
</dbReference>
<evidence type="ECO:0000313" key="11">
    <source>
        <dbReference type="Proteomes" id="UP000078544"/>
    </source>
</evidence>
<dbReference type="FunFam" id="3.40.50.11380:FF:000004">
    <property type="entry name" value="UDP-N-acetylglucosaminyltransferase (AFU_orthologue AFUA_1G03380)"/>
    <property type="match status" value="1"/>
</dbReference>
<feature type="domain" description="O-GlcNAc transferase C-terminal" evidence="9">
    <location>
        <begin position="1070"/>
        <end position="1254"/>
    </location>
</feature>
<dbReference type="InterPro" id="IPR029489">
    <property type="entry name" value="OGT/SEC/SPY_C"/>
</dbReference>
<keyword evidence="6" id="KW-0677">Repeat</keyword>
<feature type="repeat" description="TPR" evidence="8">
    <location>
        <begin position="499"/>
        <end position="532"/>
    </location>
</feature>
<comment type="similarity">
    <text evidence="2">Belongs to the glycosyltransferase 41 family. O-GlcNAc transferase subfamily.</text>
</comment>
<dbReference type="Proteomes" id="UP000078544">
    <property type="component" value="Unassembled WGS sequence"/>
</dbReference>
<dbReference type="GO" id="GO:0006493">
    <property type="term" value="P:protein O-linked glycosylation"/>
    <property type="evidence" value="ECO:0007669"/>
    <property type="project" value="TreeGrafter"/>
</dbReference>
<organism evidence="10 11">
    <name type="scientific">Moelleriella libera RCEF 2490</name>
    <dbReference type="NCBI Taxonomy" id="1081109"/>
    <lineage>
        <taxon>Eukaryota</taxon>
        <taxon>Fungi</taxon>
        <taxon>Dikarya</taxon>
        <taxon>Ascomycota</taxon>
        <taxon>Pezizomycotina</taxon>
        <taxon>Sordariomycetes</taxon>
        <taxon>Hypocreomycetidae</taxon>
        <taxon>Hypocreales</taxon>
        <taxon>Clavicipitaceae</taxon>
        <taxon>Moelleriella</taxon>
    </lineage>
</organism>
<name>A0A166PVJ2_9HYPO</name>
<evidence type="ECO:0000256" key="8">
    <source>
        <dbReference type="PROSITE-ProRule" id="PRU00339"/>
    </source>
</evidence>
<gene>
    <name evidence="10" type="ORF">AAL_01922</name>
</gene>
<dbReference type="Gene3D" id="1.25.40.10">
    <property type="entry name" value="Tetratricopeptide repeat domain"/>
    <property type="match status" value="3"/>
</dbReference>
<evidence type="ECO:0000256" key="2">
    <source>
        <dbReference type="ARBA" id="ARBA00005386"/>
    </source>
</evidence>
<feature type="repeat" description="TPR" evidence="8">
    <location>
        <begin position="465"/>
        <end position="498"/>
    </location>
</feature>
<evidence type="ECO:0000256" key="4">
    <source>
        <dbReference type="ARBA" id="ARBA00022676"/>
    </source>
</evidence>
<accession>A0A166PVJ2</accession>
<feature type="repeat" description="TPR" evidence="8">
    <location>
        <begin position="877"/>
        <end position="910"/>
    </location>
</feature>
<keyword evidence="4 10" id="KW-0328">Glycosyltransferase</keyword>